<feature type="compositionally biased region" description="Basic and acidic residues" evidence="1">
    <location>
        <begin position="205"/>
        <end position="223"/>
    </location>
</feature>
<gene>
    <name evidence="2" type="ORF">MKK02DRAFT_29775</name>
</gene>
<feature type="compositionally biased region" description="Acidic residues" evidence="1">
    <location>
        <begin position="137"/>
        <end position="159"/>
    </location>
</feature>
<keyword evidence="3" id="KW-1185">Reference proteome</keyword>
<dbReference type="RefSeq" id="XP_052949573.1">
    <property type="nucleotide sequence ID" value="XM_053087903.1"/>
</dbReference>
<feature type="compositionally biased region" description="Basic and acidic residues" evidence="1">
    <location>
        <begin position="313"/>
        <end position="335"/>
    </location>
</feature>
<feature type="region of interest" description="Disordered" evidence="1">
    <location>
        <begin position="19"/>
        <end position="373"/>
    </location>
</feature>
<comment type="caution">
    <text evidence="2">The sequence shown here is derived from an EMBL/GenBank/DDBJ whole genome shotgun (WGS) entry which is preliminary data.</text>
</comment>
<name>A0AA38LYY3_9TREE</name>
<organism evidence="2 3">
    <name type="scientific">Dioszegia hungarica</name>
    <dbReference type="NCBI Taxonomy" id="4972"/>
    <lineage>
        <taxon>Eukaryota</taxon>
        <taxon>Fungi</taxon>
        <taxon>Dikarya</taxon>
        <taxon>Basidiomycota</taxon>
        <taxon>Agaricomycotina</taxon>
        <taxon>Tremellomycetes</taxon>
        <taxon>Tremellales</taxon>
        <taxon>Bulleribasidiaceae</taxon>
        <taxon>Dioszegia</taxon>
    </lineage>
</organism>
<evidence type="ECO:0000256" key="1">
    <source>
        <dbReference type="SAM" id="MobiDB-lite"/>
    </source>
</evidence>
<sequence>MPVREVPEAEIQSYINSLTSAGGKNSYGTPSTLTKLNFKPYSRSTLQQPVSTRHAEEHTSVPWAPGVARSPAWLEPDMATQGSSRHRQDMRRWSEEQRGPRRAEEAVMSNSQGGRAELGGRQSGAGSLAPAIKREDADEDDDSFETIEEDSLDSGDEASDTLSTGRSGIKRDDSDGEDDSVEAKHEDALSGDEASDTPGPRRSGIKRDGADGREDSVDLKDEDALSGEEESDTPSPGRLGNKKEEADGGEEYVEMGDDDALSGDETSDTPSPGLSVLKREDSDGEEDSVVMSDDDELSVDEESDSHSSRRSVTKREHADGEVESLHTSNEHRPDVAESPSAPSPVKSDIAASPTIEPARKKPSRILTRSRANPQVGDGLAEQLENDALWDPRFLLGAAGAHTRVTDGSTQESVQYSSRTATNSAAFDPSQISEVYANDTQPSAERDAALCLFASTPKKRDDLSSYEPGMQRFWALYRDSAGNIDETTRQFMQEVMTASERSMDRSIPVKKRTSNRRAWIRGSVRQHLERMLAGSAHEPPKVPVKVTKRRKAGLTGTYINSTILGDPVRFLARLKVLGSDGAAHAIDSLVDEAWFESQVGEIPDPGVADLRTSNKIRRRRFRFREAAIEHMSQELAFVQEDSAQLAEIRSELQTRTFGTAKATLMDTYINGSVLGDQSRLLARLRTSESDNPAGAIDSLVHEAWLESQAGETPDPGSVDRRASDRIRRRHFRFRQAAMKHISQALHRVEEDNDQLAGIRSELQARLLATSKLAQEE</sequence>
<feature type="compositionally biased region" description="Basic and acidic residues" evidence="1">
    <location>
        <begin position="86"/>
        <end position="105"/>
    </location>
</feature>
<evidence type="ECO:0000313" key="2">
    <source>
        <dbReference type="EMBL" id="KAI9639796.1"/>
    </source>
</evidence>
<dbReference type="Proteomes" id="UP001164286">
    <property type="component" value="Unassembled WGS sequence"/>
</dbReference>
<dbReference type="AlphaFoldDB" id="A0AA38LYY3"/>
<feature type="compositionally biased region" description="Polar residues" evidence="1">
    <location>
        <begin position="42"/>
        <end position="51"/>
    </location>
</feature>
<feature type="compositionally biased region" description="Acidic residues" evidence="1">
    <location>
        <begin position="247"/>
        <end position="267"/>
    </location>
</feature>
<dbReference type="EMBL" id="JAKWFO010000001">
    <property type="protein sequence ID" value="KAI9639796.1"/>
    <property type="molecule type" value="Genomic_DNA"/>
</dbReference>
<accession>A0AA38LYY3</accession>
<feature type="region of interest" description="Disordered" evidence="1">
    <location>
        <begin position="403"/>
        <end position="424"/>
    </location>
</feature>
<feature type="compositionally biased region" description="Polar residues" evidence="1">
    <location>
        <begin position="405"/>
        <end position="424"/>
    </location>
</feature>
<evidence type="ECO:0000313" key="3">
    <source>
        <dbReference type="Proteomes" id="UP001164286"/>
    </source>
</evidence>
<feature type="compositionally biased region" description="Polar residues" evidence="1">
    <location>
        <begin position="19"/>
        <end position="35"/>
    </location>
</feature>
<reference evidence="2" key="1">
    <citation type="journal article" date="2022" name="G3 (Bethesda)">
        <title>High quality genome of the basidiomycete yeast Dioszegia hungarica PDD-24b-2 isolated from cloud water.</title>
        <authorList>
            <person name="Jarrige D."/>
            <person name="Haridas S."/>
            <person name="Bleykasten-Grosshans C."/>
            <person name="Joly M."/>
            <person name="Nadalig T."/>
            <person name="Sancelme M."/>
            <person name="Vuilleumier S."/>
            <person name="Grigoriev I.V."/>
            <person name="Amato P."/>
            <person name="Bringel F."/>
        </authorList>
    </citation>
    <scope>NUCLEOTIDE SEQUENCE</scope>
    <source>
        <strain evidence="2">PDD-24b-2</strain>
    </source>
</reference>
<dbReference type="GeneID" id="77727108"/>
<proteinExistence type="predicted"/>
<feature type="compositionally biased region" description="Acidic residues" evidence="1">
    <location>
        <begin position="282"/>
        <end position="303"/>
    </location>
</feature>
<protein>
    <submittedName>
        <fullName evidence="2">Uncharacterized protein</fullName>
    </submittedName>
</protein>